<accession>A0AAD7A954</accession>
<feature type="transmembrane region" description="Helical" evidence="1">
    <location>
        <begin position="6"/>
        <end position="28"/>
    </location>
</feature>
<keyword evidence="3" id="KW-1185">Reference proteome</keyword>
<keyword evidence="1" id="KW-0472">Membrane</keyword>
<protein>
    <recommendedName>
        <fullName evidence="4">DUF1295-domain-containing protein</fullName>
    </recommendedName>
</protein>
<feature type="transmembrane region" description="Helical" evidence="1">
    <location>
        <begin position="280"/>
        <end position="300"/>
    </location>
</feature>
<dbReference type="PANTHER" id="PTHR32251">
    <property type="entry name" value="3-OXO-5-ALPHA-STEROID 4-DEHYDROGENASE"/>
    <property type="match status" value="1"/>
</dbReference>
<keyword evidence="1" id="KW-1133">Transmembrane helix</keyword>
<dbReference type="GO" id="GO:0016020">
    <property type="term" value="C:membrane"/>
    <property type="evidence" value="ECO:0007669"/>
    <property type="project" value="TreeGrafter"/>
</dbReference>
<sequence>MDTFAIPPAFAWPVQFCIFSSAVTYVLSVITSNVSQVDRLWTFLPTIYTAYFALLPLWPQEQLFYLVPYTPASLGIVPGAYNPRAIMMLCLVITWMFRLSYNTYRRGLFDLKDEDYRWAVLRKQLHPILFQITNLTFISAIQNILLLLLGIPTYVAATQPIQPLDNRDYGVIFLSLIVLALEFTSDNQQYAFQTFKHENRRFHRSHQWPGARLEWSPADAGRGFITRGLWAWSRHPNFACEQSFWWIMTLASITPSQLSFADLRSSLLGGKFDPSPLLGALAPLTPALALSALFFSSTLYTEAITASKYPGYAAYQARVGMFSPVATVFKGLWLAVAGGRVEIERTIWGKETKDE</sequence>
<dbReference type="PANTHER" id="PTHR32251:SF23">
    <property type="entry name" value="3-OXO-5-ALPHA-STEROID 4-DEHYDROGENASE (DUF1295)"/>
    <property type="match status" value="1"/>
</dbReference>
<evidence type="ECO:0008006" key="4">
    <source>
        <dbReference type="Google" id="ProtNLM"/>
    </source>
</evidence>
<comment type="caution">
    <text evidence="2">The sequence shown here is derived from an EMBL/GenBank/DDBJ whole genome shotgun (WGS) entry which is preliminary data.</text>
</comment>
<reference evidence="2" key="1">
    <citation type="submission" date="2023-03" db="EMBL/GenBank/DDBJ databases">
        <title>Massive genome expansion in bonnet fungi (Mycena s.s.) driven by repeated elements and novel gene families across ecological guilds.</title>
        <authorList>
            <consortium name="Lawrence Berkeley National Laboratory"/>
            <person name="Harder C.B."/>
            <person name="Miyauchi S."/>
            <person name="Viragh M."/>
            <person name="Kuo A."/>
            <person name="Thoen E."/>
            <person name="Andreopoulos B."/>
            <person name="Lu D."/>
            <person name="Skrede I."/>
            <person name="Drula E."/>
            <person name="Henrissat B."/>
            <person name="Morin E."/>
            <person name="Kohler A."/>
            <person name="Barry K."/>
            <person name="LaButti K."/>
            <person name="Morin E."/>
            <person name="Salamov A."/>
            <person name="Lipzen A."/>
            <person name="Mereny Z."/>
            <person name="Hegedus B."/>
            <person name="Baldrian P."/>
            <person name="Stursova M."/>
            <person name="Weitz H."/>
            <person name="Taylor A."/>
            <person name="Grigoriev I.V."/>
            <person name="Nagy L.G."/>
            <person name="Martin F."/>
            <person name="Kauserud H."/>
        </authorList>
    </citation>
    <scope>NUCLEOTIDE SEQUENCE</scope>
    <source>
        <strain evidence="2">CBHHK002</strain>
    </source>
</reference>
<dbReference type="Proteomes" id="UP001218218">
    <property type="component" value="Unassembled WGS sequence"/>
</dbReference>
<evidence type="ECO:0000256" key="1">
    <source>
        <dbReference type="SAM" id="Phobius"/>
    </source>
</evidence>
<dbReference type="Pfam" id="PF06966">
    <property type="entry name" value="DUF1295"/>
    <property type="match status" value="1"/>
</dbReference>
<feature type="transmembrane region" description="Helical" evidence="1">
    <location>
        <begin position="132"/>
        <end position="157"/>
    </location>
</feature>
<feature type="transmembrane region" description="Helical" evidence="1">
    <location>
        <begin position="169"/>
        <end position="185"/>
    </location>
</feature>
<dbReference type="AlphaFoldDB" id="A0AAD7A954"/>
<keyword evidence="1" id="KW-0812">Transmembrane</keyword>
<feature type="transmembrane region" description="Helical" evidence="1">
    <location>
        <begin position="40"/>
        <end position="59"/>
    </location>
</feature>
<evidence type="ECO:0000313" key="2">
    <source>
        <dbReference type="EMBL" id="KAJ7352511.1"/>
    </source>
</evidence>
<evidence type="ECO:0000313" key="3">
    <source>
        <dbReference type="Proteomes" id="UP001218218"/>
    </source>
</evidence>
<gene>
    <name evidence="2" type="ORF">DFH08DRAFT_805733</name>
</gene>
<name>A0AAD7A954_9AGAR</name>
<dbReference type="Gene3D" id="1.20.120.1630">
    <property type="match status" value="1"/>
</dbReference>
<dbReference type="InterPro" id="IPR010721">
    <property type="entry name" value="UstE-like"/>
</dbReference>
<organism evidence="2 3">
    <name type="scientific">Mycena albidolilacea</name>
    <dbReference type="NCBI Taxonomy" id="1033008"/>
    <lineage>
        <taxon>Eukaryota</taxon>
        <taxon>Fungi</taxon>
        <taxon>Dikarya</taxon>
        <taxon>Basidiomycota</taxon>
        <taxon>Agaricomycotina</taxon>
        <taxon>Agaricomycetes</taxon>
        <taxon>Agaricomycetidae</taxon>
        <taxon>Agaricales</taxon>
        <taxon>Marasmiineae</taxon>
        <taxon>Mycenaceae</taxon>
        <taxon>Mycena</taxon>
    </lineage>
</organism>
<dbReference type="EMBL" id="JARIHO010000012">
    <property type="protein sequence ID" value="KAJ7352511.1"/>
    <property type="molecule type" value="Genomic_DNA"/>
</dbReference>
<proteinExistence type="predicted"/>
<feature type="transmembrane region" description="Helical" evidence="1">
    <location>
        <begin position="79"/>
        <end position="97"/>
    </location>
</feature>